<keyword evidence="2" id="KW-0812">Transmembrane</keyword>
<feature type="region of interest" description="Disordered" evidence="1">
    <location>
        <begin position="464"/>
        <end position="491"/>
    </location>
</feature>
<feature type="region of interest" description="Disordered" evidence="1">
    <location>
        <begin position="28"/>
        <end position="53"/>
    </location>
</feature>
<protein>
    <recommendedName>
        <fullName evidence="3">E3 ubiquitin-protein ligase APD1-4 N-terminal domain-containing protein</fullName>
    </recommendedName>
</protein>
<gene>
    <name evidence="4" type="ORF">OFUS_LOCUS7669</name>
</gene>
<reference evidence="4" key="1">
    <citation type="submission" date="2022-03" db="EMBL/GenBank/DDBJ databases">
        <authorList>
            <person name="Martin C."/>
        </authorList>
    </citation>
    <scope>NUCLEOTIDE SEQUENCE</scope>
</reference>
<feature type="domain" description="E3 ubiquitin-protein ligase APD1-4 N-terminal" evidence="3">
    <location>
        <begin position="206"/>
        <end position="253"/>
    </location>
</feature>
<feature type="transmembrane region" description="Helical" evidence="2">
    <location>
        <begin position="396"/>
        <end position="420"/>
    </location>
</feature>
<dbReference type="Proteomes" id="UP000749559">
    <property type="component" value="Unassembled WGS sequence"/>
</dbReference>
<feature type="transmembrane region" description="Helical" evidence="2">
    <location>
        <begin position="100"/>
        <end position="121"/>
    </location>
</feature>
<dbReference type="EMBL" id="CAIIXF020000004">
    <property type="protein sequence ID" value="CAH1781047.1"/>
    <property type="molecule type" value="Genomic_DNA"/>
</dbReference>
<accession>A0A8J1UF26</accession>
<name>A0A8J1UF26_OWEFU</name>
<evidence type="ECO:0000256" key="2">
    <source>
        <dbReference type="SAM" id="Phobius"/>
    </source>
</evidence>
<evidence type="ECO:0000256" key="1">
    <source>
        <dbReference type="SAM" id="MobiDB-lite"/>
    </source>
</evidence>
<evidence type="ECO:0000259" key="3">
    <source>
        <dbReference type="Pfam" id="PF16040"/>
    </source>
</evidence>
<sequence length="491" mass="55805">MDQVIYSSISLFIMPRQPARNGRESAQILNDHPPPYESTTMPSGGAIEDRNQPNYPPDMQPNLRSINNSEDDYRGTCDTLFGLIAIILCFDPRLKGLHRAIIAFVWMAILATGIALSVRYLEFRPVNYDINPGDNRPLNERFSTIFCKSLTATKTRVILNPAHSSNNKNLELGASDDNSNDDETSVYMYLLTNSNLNKTLTWRNFTMKTSVPAGQYTYWRFYLNSGSRLILNYRIDNTQVQREFLAIRGNDSFSKWMKTGICDTSSCEAVYVSSTGSYDTKNITKPDTYFFIFKIKSIYILPFPESAMIQTDFKVGQTTYEYKDYTEKCNFETAFSTQLQRPPPAGKNTVQSCKFSFGFGTKEFMLIHAPFFINRANTFTRFIDMVKTECEASIPAYVLLCACVPMAFVIIYMLFVSLICSLQKSLIQSHLNWENAHEYRSPSGRNFPSERNFSSAERQPLLQEAPPSYSESLGSVPQGVPQESPPPYSQI</sequence>
<comment type="caution">
    <text evidence="4">The sequence shown here is derived from an EMBL/GenBank/DDBJ whole genome shotgun (WGS) entry which is preliminary data.</text>
</comment>
<keyword evidence="2" id="KW-0472">Membrane</keyword>
<keyword evidence="5" id="KW-1185">Reference proteome</keyword>
<dbReference type="Pfam" id="PF16040">
    <property type="entry name" value="APD1-4_N"/>
    <property type="match status" value="1"/>
</dbReference>
<organism evidence="4 5">
    <name type="scientific">Owenia fusiformis</name>
    <name type="common">Polychaete worm</name>
    <dbReference type="NCBI Taxonomy" id="6347"/>
    <lineage>
        <taxon>Eukaryota</taxon>
        <taxon>Metazoa</taxon>
        <taxon>Spiralia</taxon>
        <taxon>Lophotrochozoa</taxon>
        <taxon>Annelida</taxon>
        <taxon>Polychaeta</taxon>
        <taxon>Sedentaria</taxon>
        <taxon>Canalipalpata</taxon>
        <taxon>Sabellida</taxon>
        <taxon>Oweniida</taxon>
        <taxon>Oweniidae</taxon>
        <taxon>Owenia</taxon>
    </lineage>
</organism>
<proteinExistence type="predicted"/>
<keyword evidence="2" id="KW-1133">Transmembrane helix</keyword>
<dbReference type="AlphaFoldDB" id="A0A8J1UF26"/>
<dbReference type="InterPro" id="IPR032008">
    <property type="entry name" value="APD1-4_N"/>
</dbReference>
<evidence type="ECO:0000313" key="4">
    <source>
        <dbReference type="EMBL" id="CAH1781047.1"/>
    </source>
</evidence>
<evidence type="ECO:0000313" key="5">
    <source>
        <dbReference type="Proteomes" id="UP000749559"/>
    </source>
</evidence>